<keyword evidence="2" id="KW-0812">Transmembrane</keyword>
<keyword evidence="2" id="KW-0472">Membrane</keyword>
<dbReference type="FunCoup" id="A0A2P6NWL1">
    <property type="interactions" value="8"/>
</dbReference>
<evidence type="ECO:0000313" key="4">
    <source>
        <dbReference type="Proteomes" id="UP000241769"/>
    </source>
</evidence>
<feature type="transmembrane region" description="Helical" evidence="2">
    <location>
        <begin position="364"/>
        <end position="381"/>
    </location>
</feature>
<reference evidence="3 4" key="1">
    <citation type="journal article" date="2018" name="Genome Biol. Evol.">
        <title>Multiple Roots of Fruiting Body Formation in Amoebozoa.</title>
        <authorList>
            <person name="Hillmann F."/>
            <person name="Forbes G."/>
            <person name="Novohradska S."/>
            <person name="Ferling I."/>
            <person name="Riege K."/>
            <person name="Groth M."/>
            <person name="Westermann M."/>
            <person name="Marz M."/>
            <person name="Spaller T."/>
            <person name="Winckler T."/>
            <person name="Schaap P."/>
            <person name="Glockner G."/>
        </authorList>
    </citation>
    <scope>NUCLEOTIDE SEQUENCE [LARGE SCALE GENOMIC DNA]</scope>
    <source>
        <strain evidence="3 4">Jena</strain>
    </source>
</reference>
<dbReference type="OrthoDB" id="73653at2759"/>
<organism evidence="3 4">
    <name type="scientific">Planoprotostelium fungivorum</name>
    <dbReference type="NCBI Taxonomy" id="1890364"/>
    <lineage>
        <taxon>Eukaryota</taxon>
        <taxon>Amoebozoa</taxon>
        <taxon>Evosea</taxon>
        <taxon>Variosea</taxon>
        <taxon>Cavosteliida</taxon>
        <taxon>Cavosteliaceae</taxon>
        <taxon>Planoprotostelium</taxon>
    </lineage>
</organism>
<dbReference type="STRING" id="1890364.A0A2P6NWL1"/>
<protein>
    <submittedName>
        <fullName evidence="3">Uncharacterized protein</fullName>
    </submittedName>
</protein>
<proteinExistence type="predicted"/>
<evidence type="ECO:0000313" key="3">
    <source>
        <dbReference type="EMBL" id="PRP88340.1"/>
    </source>
</evidence>
<dbReference type="EMBL" id="MDYQ01000011">
    <property type="protein sequence ID" value="PRP88340.1"/>
    <property type="molecule type" value="Genomic_DNA"/>
</dbReference>
<feature type="region of interest" description="Disordered" evidence="1">
    <location>
        <begin position="523"/>
        <end position="570"/>
    </location>
</feature>
<feature type="compositionally biased region" description="Acidic residues" evidence="1">
    <location>
        <begin position="529"/>
        <end position="540"/>
    </location>
</feature>
<accession>A0A2P6NWL1</accession>
<comment type="caution">
    <text evidence="3">The sequence shown here is derived from an EMBL/GenBank/DDBJ whole genome shotgun (WGS) entry which is preliminary data.</text>
</comment>
<dbReference type="PANTHER" id="PTHR10153">
    <property type="entry name" value="SMALL CONDUCTANCE CALCIUM-ACTIVATED POTASSIUM CHANNEL"/>
    <property type="match status" value="1"/>
</dbReference>
<evidence type="ECO:0000256" key="2">
    <source>
        <dbReference type="SAM" id="Phobius"/>
    </source>
</evidence>
<gene>
    <name evidence="3" type="ORF">PROFUN_03254</name>
</gene>
<dbReference type="AlphaFoldDB" id="A0A2P6NWL1"/>
<dbReference type="GO" id="GO:0016286">
    <property type="term" value="F:small conductance calcium-activated potassium channel activity"/>
    <property type="evidence" value="ECO:0007669"/>
    <property type="project" value="InterPro"/>
</dbReference>
<keyword evidence="4" id="KW-1185">Reference proteome</keyword>
<feature type="transmembrane region" description="Helical" evidence="2">
    <location>
        <begin position="55"/>
        <end position="76"/>
    </location>
</feature>
<sequence length="570" mass="65415">MPVRTRVAAAVVGVIQKDPISKFIRDHKNGPNPFLISLPIAKYEEYDKKIQKRNIYMAVNTLICLSLLIATLELEILDDFAREDVGQLITKSIVTLFTALQIFQIIEYYYQHVLLVLEETMHSITYRSKIKALSRQHGNKFSYDSDATILNNSHEETITMEVSNHSPHVVLSESKVESAPLLTRSRANSVRLSTWTVFRTSSFPSKMIAEIVTTLPHCLPLPYKWATLLGLFMFFRLYIIIRVMRDLSTVYRQRKHIERISDWSSFFIFKIYFNQHPIPVLLALLTACSMIMGYTIYIFERDQDHKDGITFDLFTSTCVSHPFILGLSCGQLNDGMQLAVQVIISGWATDTWDQYNPVSPPGKVAALACVLLGLFLVAILLEYMHSKMQLSDWESTIMRAIDHSKARQNEAEQAARLIQIAWRFSLAREAEDEGVTNPYTFSLLKQLKMWKNIRKARLRREIVDGTAEENEIYDLRAYMDESVNEMRASLIKDIALMLQQQRVSILRTLGVKKKKIDMSIYKASKIETESETESSSEEETDAAHSTIPGTSPNSEYSEHRDTPQNKRKSR</sequence>
<feature type="transmembrane region" description="Helical" evidence="2">
    <location>
        <begin position="278"/>
        <end position="299"/>
    </location>
</feature>
<evidence type="ECO:0000256" key="1">
    <source>
        <dbReference type="SAM" id="MobiDB-lite"/>
    </source>
</evidence>
<feature type="transmembrane region" description="Helical" evidence="2">
    <location>
        <begin position="225"/>
        <end position="244"/>
    </location>
</feature>
<dbReference type="InParanoid" id="A0A2P6NWL1"/>
<name>A0A2P6NWL1_9EUKA</name>
<dbReference type="SUPFAM" id="SSF81324">
    <property type="entry name" value="Voltage-gated potassium channels"/>
    <property type="match status" value="1"/>
</dbReference>
<dbReference type="GO" id="GO:0016020">
    <property type="term" value="C:membrane"/>
    <property type="evidence" value="ECO:0007669"/>
    <property type="project" value="InterPro"/>
</dbReference>
<keyword evidence="2" id="KW-1133">Transmembrane helix</keyword>
<dbReference type="Proteomes" id="UP000241769">
    <property type="component" value="Unassembled WGS sequence"/>
</dbReference>
<dbReference type="InterPro" id="IPR015449">
    <property type="entry name" value="K_chnl_Ca-activ_SK"/>
</dbReference>